<gene>
    <name evidence="2" type="ORF">JOH49_007308</name>
</gene>
<dbReference type="InterPro" id="IPR023485">
    <property type="entry name" value="Ptyr_pPase"/>
</dbReference>
<dbReference type="Gene3D" id="3.40.50.2300">
    <property type="match status" value="1"/>
</dbReference>
<organism evidence="2 3">
    <name type="scientific">Bradyrhizobium elkanii</name>
    <dbReference type="NCBI Taxonomy" id="29448"/>
    <lineage>
        <taxon>Bacteria</taxon>
        <taxon>Pseudomonadati</taxon>
        <taxon>Pseudomonadota</taxon>
        <taxon>Alphaproteobacteria</taxon>
        <taxon>Hyphomicrobiales</taxon>
        <taxon>Nitrobacteraceae</taxon>
        <taxon>Bradyrhizobium</taxon>
    </lineage>
</organism>
<dbReference type="Proteomes" id="UP000673383">
    <property type="component" value="Unassembled WGS sequence"/>
</dbReference>
<name>A0A8I1YF31_BRAEL</name>
<feature type="domain" description="Phosphotyrosine protein phosphatase I" evidence="1">
    <location>
        <begin position="8"/>
        <end position="147"/>
    </location>
</feature>
<sequence>MAIMTPMKRVLFLCTGNYYRSRYAEELFNHLARAEQLAWRASSRGAAERGSPDNVGPMSVFADDRLRASGIVPEGAARFPQPCSSADFDDADLVIALKEAEHRPLIERRFPEVADRVTYWHVDDIDFAHPSVALAMIDDHIRALVSALRSSVRASGISPAQT</sequence>
<evidence type="ECO:0000313" key="3">
    <source>
        <dbReference type="Proteomes" id="UP000673383"/>
    </source>
</evidence>
<accession>A0A8I1YF31</accession>
<dbReference type="EC" id="3.1.3.48" evidence="2"/>
<protein>
    <submittedName>
        <fullName evidence="2">Protein-tyrosine phosphatase</fullName>
        <ecNumber evidence="2">3.1.3.48</ecNumber>
    </submittedName>
</protein>
<evidence type="ECO:0000259" key="1">
    <source>
        <dbReference type="SMART" id="SM00226"/>
    </source>
</evidence>
<dbReference type="SMART" id="SM00226">
    <property type="entry name" value="LMWPc"/>
    <property type="match status" value="1"/>
</dbReference>
<comment type="caution">
    <text evidence="2">The sequence shown here is derived from an EMBL/GenBank/DDBJ whole genome shotgun (WGS) entry which is preliminary data.</text>
</comment>
<dbReference type="InterPro" id="IPR036196">
    <property type="entry name" value="Ptyr_pPase_sf"/>
</dbReference>
<dbReference type="EMBL" id="JAFICZ010000001">
    <property type="protein sequence ID" value="MBP1297555.1"/>
    <property type="molecule type" value="Genomic_DNA"/>
</dbReference>
<dbReference type="GO" id="GO:0004725">
    <property type="term" value="F:protein tyrosine phosphatase activity"/>
    <property type="evidence" value="ECO:0007669"/>
    <property type="project" value="UniProtKB-EC"/>
</dbReference>
<dbReference type="AlphaFoldDB" id="A0A8I1YF31"/>
<dbReference type="SUPFAM" id="SSF52788">
    <property type="entry name" value="Phosphotyrosine protein phosphatases I"/>
    <property type="match status" value="1"/>
</dbReference>
<dbReference type="Pfam" id="PF01451">
    <property type="entry name" value="LMWPc"/>
    <property type="match status" value="1"/>
</dbReference>
<reference evidence="2" key="1">
    <citation type="submission" date="2021-02" db="EMBL/GenBank/DDBJ databases">
        <title>Genomic Encyclopedia of Type Strains, Phase IV (KMG-V): Genome sequencing to study the core and pangenomes of soil and plant-associated prokaryotes.</title>
        <authorList>
            <person name="Whitman W."/>
        </authorList>
    </citation>
    <scope>NUCLEOTIDE SEQUENCE</scope>
    <source>
        <strain evidence="2">USDA 406</strain>
    </source>
</reference>
<keyword evidence="2" id="KW-0378">Hydrolase</keyword>
<evidence type="ECO:0000313" key="2">
    <source>
        <dbReference type="EMBL" id="MBP1297555.1"/>
    </source>
</evidence>
<proteinExistence type="predicted"/>